<comment type="catalytic activity">
    <reaction evidence="5">
        <text>tetracosanoate + ATP + CoA = tetracosanoyl-CoA + AMP + diphosphate</text>
        <dbReference type="Rhea" id="RHEA:33639"/>
        <dbReference type="ChEBI" id="CHEBI:30616"/>
        <dbReference type="ChEBI" id="CHEBI:31014"/>
        <dbReference type="ChEBI" id="CHEBI:33019"/>
        <dbReference type="ChEBI" id="CHEBI:57287"/>
        <dbReference type="ChEBI" id="CHEBI:65052"/>
        <dbReference type="ChEBI" id="CHEBI:456215"/>
    </reaction>
    <physiologicalReaction direction="left-to-right" evidence="5">
        <dbReference type="Rhea" id="RHEA:33640"/>
    </physiologicalReaction>
</comment>
<evidence type="ECO:0000256" key="1">
    <source>
        <dbReference type="ARBA" id="ARBA00006432"/>
    </source>
</evidence>
<reference evidence="13" key="2">
    <citation type="submission" date="2025-09" db="UniProtKB">
        <authorList>
            <consortium name="Ensembl"/>
        </authorList>
    </citation>
    <scope>IDENTIFICATION</scope>
</reference>
<dbReference type="Proteomes" id="UP000261640">
    <property type="component" value="Unplaced"/>
</dbReference>
<proteinExistence type="inferred from homology"/>
<dbReference type="GO" id="GO:0090409">
    <property type="term" value="F:malonyl-CoA synthetase activity"/>
    <property type="evidence" value="ECO:0007669"/>
    <property type="project" value="UniProtKB-EC"/>
</dbReference>
<dbReference type="PROSITE" id="PS00455">
    <property type="entry name" value="AMP_BINDING"/>
    <property type="match status" value="1"/>
</dbReference>
<dbReference type="RefSeq" id="XP_026176142.1">
    <property type="nucleotide sequence ID" value="XM_026320357.1"/>
</dbReference>
<evidence type="ECO:0000259" key="11">
    <source>
        <dbReference type="Pfam" id="PF00501"/>
    </source>
</evidence>
<protein>
    <recommendedName>
        <fullName evidence="9">Malonate--CoA ligase ACSF3, mitochondrial</fullName>
        <ecNumber evidence="8">6.2.1.76</ecNumber>
    </recommendedName>
    <alternativeName>
        <fullName evidence="10">Acyl-CoA synthetase family member 3</fullName>
    </alternativeName>
</protein>
<dbReference type="FunFam" id="3.40.50.12780:FF:000030">
    <property type="entry name" value="Acyl-CoA synthetase family member 3"/>
    <property type="match status" value="1"/>
</dbReference>
<feature type="domain" description="AMP-binding enzyme C-terminal" evidence="12">
    <location>
        <begin position="500"/>
        <end position="575"/>
    </location>
</feature>
<dbReference type="PANTHER" id="PTHR43201:SF8">
    <property type="entry name" value="ACYL-COA SYNTHETASE FAMILY MEMBER 3"/>
    <property type="match status" value="1"/>
</dbReference>
<dbReference type="GO" id="GO:0005739">
    <property type="term" value="C:mitochondrion"/>
    <property type="evidence" value="ECO:0007669"/>
    <property type="project" value="UniProtKB-ARBA"/>
</dbReference>
<comment type="catalytic activity">
    <reaction evidence="6">
        <text>malonate + ATP + CoA = malonyl-CoA + AMP + diphosphate</text>
        <dbReference type="Rhea" id="RHEA:32139"/>
        <dbReference type="ChEBI" id="CHEBI:15792"/>
        <dbReference type="ChEBI" id="CHEBI:30616"/>
        <dbReference type="ChEBI" id="CHEBI:33019"/>
        <dbReference type="ChEBI" id="CHEBI:57287"/>
        <dbReference type="ChEBI" id="CHEBI:57384"/>
        <dbReference type="ChEBI" id="CHEBI:456215"/>
        <dbReference type="EC" id="6.2.1.76"/>
    </reaction>
    <physiologicalReaction direction="left-to-right" evidence="6">
        <dbReference type="Rhea" id="RHEA:32140"/>
    </physiologicalReaction>
</comment>
<keyword evidence="4" id="KW-0443">Lipid metabolism</keyword>
<dbReference type="OrthoDB" id="2962993at2759"/>
<dbReference type="FunFam" id="3.30.300.30:FF:000031">
    <property type="entry name" value="Acyl-CoA synthetase family member 3"/>
    <property type="match status" value="1"/>
</dbReference>
<dbReference type="AlphaFoldDB" id="A0A3Q3KZ42"/>
<comment type="function">
    <text evidence="7">Catalyzes the initial reaction in intramitochondrial fatty acid synthesis, by activating malonate and methylmalonate, but not acetate, into their respective CoA thioester. May have some preference toward very-long-chain substrates.</text>
</comment>
<evidence type="ECO:0000256" key="2">
    <source>
        <dbReference type="ARBA" id="ARBA00022598"/>
    </source>
</evidence>
<dbReference type="EC" id="6.2.1.76" evidence="8"/>
<dbReference type="SUPFAM" id="SSF56801">
    <property type="entry name" value="Acetyl-CoA synthetase-like"/>
    <property type="match status" value="1"/>
</dbReference>
<reference evidence="13" key="1">
    <citation type="submission" date="2025-08" db="UniProtKB">
        <authorList>
            <consortium name="Ensembl"/>
        </authorList>
    </citation>
    <scope>IDENTIFICATION</scope>
</reference>
<evidence type="ECO:0000256" key="5">
    <source>
        <dbReference type="ARBA" id="ARBA00048666"/>
    </source>
</evidence>
<dbReference type="InterPro" id="IPR045851">
    <property type="entry name" value="AMP-bd_C_sf"/>
</dbReference>
<evidence type="ECO:0000256" key="4">
    <source>
        <dbReference type="ARBA" id="ARBA00023098"/>
    </source>
</evidence>
<dbReference type="InterPro" id="IPR025110">
    <property type="entry name" value="AMP-bd_C"/>
</dbReference>
<dbReference type="FunCoup" id="A0A3Q3KZ42">
    <property type="interactions" value="938"/>
</dbReference>
<dbReference type="Pfam" id="PF13193">
    <property type="entry name" value="AMP-binding_C"/>
    <property type="match status" value="1"/>
</dbReference>
<dbReference type="STRING" id="205130.ENSMAMP00000002784"/>
<dbReference type="InterPro" id="IPR042099">
    <property type="entry name" value="ANL_N_sf"/>
</dbReference>
<dbReference type="InParanoid" id="A0A3Q3KZ42"/>
<dbReference type="Gene3D" id="3.30.300.30">
    <property type="match status" value="1"/>
</dbReference>
<feature type="domain" description="AMP-dependent synthetase/ligase" evidence="11">
    <location>
        <begin position="65"/>
        <end position="449"/>
    </location>
</feature>
<sequence>MLSKFVSAPYHSMRWTLPSWKTILYRTYCPSEPEQWLLGTVVQRRAHGWTAARSSRTNQMPVFAKAPAFGDKVAIIDSFGSHSYKQLYCSSLGLAVRISTALNSDSGGVEGKRISFLCANDASYTVAQWAAWMSGGTAVPLYRKHPLSELEYIISDSQSSLLVAGHPYAETLEPLAKRLGLPCLQLPTTSNLGTLADADTQVNEAAITDWADRPAMIVYTSGTTGRPKGVLHTHSNIQAMTQCLVSEWAWSKDDVILHTLPLHHVHGIVNKLLCPLSVGSTCVMLPEFQPEKVWEVLLSSKAPLVNVFMAVPTIYSKLIQYYDQHFTQPHVKDFVKAVCKERIRLMVSGSAALPLPTLQRWEEITGHTLLERYGMTEFGMALSNPLKGPRIPGAVGSPLPGVEVRIVMNNTTSTTIVEGNHRETWVRPGLEGKEGELLVRGPSVFKEYWNKPLETTECFTADGWFKTGDTAVYKDGVYWIMGRSSVDIIKSGGYKISALEVERHLLAHPDIIDVAVIGTPDAIWGQKVTAVVQLKKGQSMTLPELKIWAREHMVPYTIPTGLVLVEEIPRNQMGKVNKKDLLRHFSP</sequence>
<dbReference type="CDD" id="cd05941">
    <property type="entry name" value="MCS"/>
    <property type="match status" value="1"/>
</dbReference>
<dbReference type="PANTHER" id="PTHR43201">
    <property type="entry name" value="ACYL-COA SYNTHETASE"/>
    <property type="match status" value="1"/>
</dbReference>
<dbReference type="GeneID" id="113138162"/>
<evidence type="ECO:0000313" key="14">
    <source>
        <dbReference type="Proteomes" id="UP000261640"/>
    </source>
</evidence>
<dbReference type="Ensembl" id="ENSMAMT00000002839.2">
    <property type="protein sequence ID" value="ENSMAMP00000002784.1"/>
    <property type="gene ID" value="ENSMAMG00000001946.2"/>
</dbReference>
<dbReference type="RefSeq" id="XP_026176143.1">
    <property type="nucleotide sequence ID" value="XM_026320358.1"/>
</dbReference>
<dbReference type="Gene3D" id="3.40.50.12780">
    <property type="entry name" value="N-terminal domain of ligase-like"/>
    <property type="match status" value="1"/>
</dbReference>
<evidence type="ECO:0000259" key="12">
    <source>
        <dbReference type="Pfam" id="PF13193"/>
    </source>
</evidence>
<keyword evidence="2" id="KW-0436">Ligase</keyword>
<comment type="similarity">
    <text evidence="1">Belongs to the ATP-dependent AMP-binding enzyme family.</text>
</comment>
<accession>A0A3Q3KZ42</accession>
<name>A0A3Q3KZ42_9TELE</name>
<dbReference type="GO" id="GO:0006633">
    <property type="term" value="P:fatty acid biosynthetic process"/>
    <property type="evidence" value="ECO:0007669"/>
    <property type="project" value="UniProtKB-ARBA"/>
</dbReference>
<evidence type="ECO:0000256" key="9">
    <source>
        <dbReference type="ARBA" id="ARBA00067560"/>
    </source>
</evidence>
<evidence type="ECO:0000256" key="7">
    <source>
        <dbReference type="ARBA" id="ARBA00055210"/>
    </source>
</evidence>
<organism evidence="13 14">
    <name type="scientific">Mastacembelus armatus</name>
    <name type="common">zig-zag eel</name>
    <dbReference type="NCBI Taxonomy" id="205130"/>
    <lineage>
        <taxon>Eukaryota</taxon>
        <taxon>Metazoa</taxon>
        <taxon>Chordata</taxon>
        <taxon>Craniata</taxon>
        <taxon>Vertebrata</taxon>
        <taxon>Euteleostomi</taxon>
        <taxon>Actinopterygii</taxon>
        <taxon>Neopterygii</taxon>
        <taxon>Teleostei</taxon>
        <taxon>Neoteleostei</taxon>
        <taxon>Acanthomorphata</taxon>
        <taxon>Anabantaria</taxon>
        <taxon>Synbranchiformes</taxon>
        <taxon>Mastacembelidae</taxon>
        <taxon>Mastacembelus</taxon>
    </lineage>
</organism>
<evidence type="ECO:0000256" key="8">
    <source>
        <dbReference type="ARBA" id="ARBA00066540"/>
    </source>
</evidence>
<evidence type="ECO:0000256" key="10">
    <source>
        <dbReference type="ARBA" id="ARBA00078916"/>
    </source>
</evidence>
<evidence type="ECO:0000313" key="13">
    <source>
        <dbReference type="Ensembl" id="ENSMAMP00000002784.1"/>
    </source>
</evidence>
<dbReference type="GeneTree" id="ENSGT00940000157000"/>
<dbReference type="InterPro" id="IPR020845">
    <property type="entry name" value="AMP-binding_CS"/>
</dbReference>
<dbReference type="GO" id="GO:0090410">
    <property type="term" value="P:malonate catabolic process"/>
    <property type="evidence" value="ECO:0007669"/>
    <property type="project" value="UniProtKB-ARBA"/>
</dbReference>
<evidence type="ECO:0000256" key="3">
    <source>
        <dbReference type="ARBA" id="ARBA00022832"/>
    </source>
</evidence>
<dbReference type="Pfam" id="PF00501">
    <property type="entry name" value="AMP-binding"/>
    <property type="match status" value="1"/>
</dbReference>
<keyword evidence="3" id="KW-0276">Fatty acid metabolism</keyword>
<evidence type="ECO:0000256" key="6">
    <source>
        <dbReference type="ARBA" id="ARBA00051573"/>
    </source>
</evidence>
<dbReference type="InterPro" id="IPR000873">
    <property type="entry name" value="AMP-dep_synth/lig_dom"/>
</dbReference>
<keyword evidence="14" id="KW-1185">Reference proteome</keyword>
<dbReference type="RefSeq" id="XP_026176141.1">
    <property type="nucleotide sequence ID" value="XM_026320356.2"/>
</dbReference>
<dbReference type="GO" id="GO:0031956">
    <property type="term" value="F:medium-chain fatty acid-CoA ligase activity"/>
    <property type="evidence" value="ECO:0007669"/>
    <property type="project" value="TreeGrafter"/>
</dbReference>